<evidence type="ECO:0000256" key="1">
    <source>
        <dbReference type="ARBA" id="ARBA00007996"/>
    </source>
</evidence>
<evidence type="ECO:0000256" key="4">
    <source>
        <dbReference type="ARBA" id="ARBA00022691"/>
    </source>
</evidence>
<dbReference type="SUPFAM" id="SSF53335">
    <property type="entry name" value="S-adenosyl-L-methionine-dependent methyltransferases"/>
    <property type="match status" value="1"/>
</dbReference>
<dbReference type="Pfam" id="PF01234">
    <property type="entry name" value="NNMT_PNMT_TEMT"/>
    <property type="match status" value="1"/>
</dbReference>
<evidence type="ECO:0000256" key="3">
    <source>
        <dbReference type="ARBA" id="ARBA00022679"/>
    </source>
</evidence>
<dbReference type="AlphaFoldDB" id="A0A0R3RSX6"/>
<dbReference type="Proteomes" id="UP000050640">
    <property type="component" value="Unplaced"/>
</dbReference>
<keyword evidence="2" id="KW-0489">Methyltransferase</keyword>
<sequence>MINQCYGNRNIHKEEKLLMGQVTNSEVTSSATINSISQAWEEKPIPTEISHNDIPPPPMNDMIPEICSASEHAINFNADEYLQAFYSIPTNDVAMHTILFFLPGILYWIPEKIRTLLDLGAGPTVYVPIIFRKHAKHIYSADCAENSCDMLKNWAKNKSSFEWTEVCKWIACIENSNESPAMMEQTARGRFKAVLRADLHTEPIIKRVHYKCSDSDDIPQQFHVVVSIFCLEYSSENLEGYRHAVRSAVNLIEPNGFLIQGGVLQASDYYFGNRRYRCHYLTREQVIESLKENNMVVEKDGNFKWFEFDDVFLLVTRKKA</sequence>
<proteinExistence type="inferred from homology"/>
<dbReference type="Gene3D" id="3.40.50.150">
    <property type="entry name" value="Vaccinia Virus protein VP39"/>
    <property type="match status" value="1"/>
</dbReference>
<keyword evidence="4" id="KW-0949">S-adenosyl-L-methionine</keyword>
<organism evidence="5 6">
    <name type="scientific">Elaeophora elaphi</name>
    <dbReference type="NCBI Taxonomy" id="1147741"/>
    <lineage>
        <taxon>Eukaryota</taxon>
        <taxon>Metazoa</taxon>
        <taxon>Ecdysozoa</taxon>
        <taxon>Nematoda</taxon>
        <taxon>Chromadorea</taxon>
        <taxon>Rhabditida</taxon>
        <taxon>Spirurina</taxon>
        <taxon>Spiruromorpha</taxon>
        <taxon>Filarioidea</taxon>
        <taxon>Onchocercidae</taxon>
        <taxon>Elaeophora</taxon>
    </lineage>
</organism>
<dbReference type="PANTHER" id="PTHR10867">
    <property type="entry name" value="NNMT/PNMT/TEMT FAMILY MEMBER"/>
    <property type="match status" value="1"/>
</dbReference>
<dbReference type="PROSITE" id="PS51681">
    <property type="entry name" value="SAM_MT_NNMT_PNMT_TEMT"/>
    <property type="match status" value="1"/>
</dbReference>
<name>A0A0R3RSX6_9BILA</name>
<dbReference type="WBParaSite" id="EEL_0000499701-mRNA-1">
    <property type="protein sequence ID" value="EEL_0000499701-mRNA-1"/>
    <property type="gene ID" value="EEL_0000499701"/>
</dbReference>
<protein>
    <submittedName>
        <fullName evidence="6">NNMT/PNMT/TEMT family protein</fullName>
    </submittedName>
</protein>
<dbReference type="InterPro" id="IPR000940">
    <property type="entry name" value="NNMT_TEMT_trans"/>
</dbReference>
<reference evidence="6" key="1">
    <citation type="submission" date="2017-02" db="UniProtKB">
        <authorList>
            <consortium name="WormBaseParasite"/>
        </authorList>
    </citation>
    <scope>IDENTIFICATION</scope>
</reference>
<evidence type="ECO:0000256" key="2">
    <source>
        <dbReference type="ARBA" id="ARBA00022603"/>
    </source>
</evidence>
<dbReference type="STRING" id="1147741.A0A0R3RSX6"/>
<evidence type="ECO:0000313" key="6">
    <source>
        <dbReference type="WBParaSite" id="EEL_0000499701-mRNA-1"/>
    </source>
</evidence>
<keyword evidence="5" id="KW-1185">Reference proteome</keyword>
<keyword evidence="3" id="KW-0808">Transferase</keyword>
<accession>A0A0R3RSX6</accession>
<dbReference type="GO" id="GO:0032259">
    <property type="term" value="P:methylation"/>
    <property type="evidence" value="ECO:0007669"/>
    <property type="project" value="UniProtKB-KW"/>
</dbReference>
<dbReference type="PANTHER" id="PTHR10867:SF17">
    <property type="entry name" value="NICOTINAMIDE N-METHYLTRANSFERASE"/>
    <property type="match status" value="1"/>
</dbReference>
<dbReference type="InterPro" id="IPR029063">
    <property type="entry name" value="SAM-dependent_MTases_sf"/>
</dbReference>
<dbReference type="GO" id="GO:0008170">
    <property type="term" value="F:N-methyltransferase activity"/>
    <property type="evidence" value="ECO:0007669"/>
    <property type="project" value="TreeGrafter"/>
</dbReference>
<dbReference type="GO" id="GO:0005829">
    <property type="term" value="C:cytosol"/>
    <property type="evidence" value="ECO:0007669"/>
    <property type="project" value="TreeGrafter"/>
</dbReference>
<evidence type="ECO:0000313" key="5">
    <source>
        <dbReference type="Proteomes" id="UP000050640"/>
    </source>
</evidence>
<comment type="similarity">
    <text evidence="1">Belongs to the class I-like SAM-binding methyltransferase superfamily. NNMT/PNMT/TEMT family.</text>
</comment>